<dbReference type="PANTHER" id="PTHR38459">
    <property type="entry name" value="PROPHAGE BACTOPRENOL-LINKED GLUCOSE TRANSLOCASE HOMOLOG"/>
    <property type="match status" value="1"/>
</dbReference>
<feature type="domain" description="GtrA/DPMS transmembrane" evidence="8">
    <location>
        <begin position="76"/>
        <end position="197"/>
    </location>
</feature>
<dbReference type="PANTHER" id="PTHR38459:SF6">
    <property type="entry name" value="ARABINOGALACTAN BIOSYNTHESIS RECRUITING PROTEIN RV3789"/>
    <property type="match status" value="1"/>
</dbReference>
<keyword evidence="10" id="KW-1185">Reference proteome</keyword>
<feature type="transmembrane region" description="Helical" evidence="7">
    <location>
        <begin position="77"/>
        <end position="99"/>
    </location>
</feature>
<sequence length="200" mass="21328">MNKAHDDSTSDDRANDAGRNAANAAEGNGGATGDVNDSTSAGSTRGTDGIRAEKSATAPLADKPRDDHGLMVQMTRFIISGVIAAVVDFGTLIIMNWVFGVDRTVSKAVAWVLGTITAYMINRRWTFKAEASGKRLAAVAALYLTTFAVQNAIFWAAPFLLVDQWGWGRGLSDTVAFVVAQGVATVVNFIVQRTVIFKVE</sequence>
<evidence type="ECO:0000256" key="2">
    <source>
        <dbReference type="ARBA" id="ARBA00009399"/>
    </source>
</evidence>
<keyword evidence="4 7" id="KW-1133">Transmembrane helix</keyword>
<comment type="caution">
    <text evidence="9">The sequence shown here is derived from an EMBL/GenBank/DDBJ whole genome shotgun (WGS) entry which is preliminary data.</text>
</comment>
<evidence type="ECO:0000256" key="3">
    <source>
        <dbReference type="ARBA" id="ARBA00022692"/>
    </source>
</evidence>
<dbReference type="InterPro" id="IPR007267">
    <property type="entry name" value="GtrA_DPMS_TM"/>
</dbReference>
<accession>A0ABV3UWN5</accession>
<evidence type="ECO:0000259" key="8">
    <source>
        <dbReference type="Pfam" id="PF04138"/>
    </source>
</evidence>
<evidence type="ECO:0000256" key="7">
    <source>
        <dbReference type="SAM" id="Phobius"/>
    </source>
</evidence>
<dbReference type="EMBL" id="JAYWMA010000016">
    <property type="protein sequence ID" value="MEX3529610.1"/>
    <property type="molecule type" value="Genomic_DNA"/>
</dbReference>
<evidence type="ECO:0000256" key="4">
    <source>
        <dbReference type="ARBA" id="ARBA00022989"/>
    </source>
</evidence>
<keyword evidence="5 7" id="KW-0472">Membrane</keyword>
<evidence type="ECO:0000313" key="9">
    <source>
        <dbReference type="EMBL" id="MEX3529610.1"/>
    </source>
</evidence>
<proteinExistence type="inferred from homology"/>
<evidence type="ECO:0000256" key="5">
    <source>
        <dbReference type="ARBA" id="ARBA00023136"/>
    </source>
</evidence>
<dbReference type="Pfam" id="PF04138">
    <property type="entry name" value="GtrA_DPMS_TM"/>
    <property type="match status" value="1"/>
</dbReference>
<feature type="compositionally biased region" description="Low complexity" evidence="6">
    <location>
        <begin position="17"/>
        <end position="26"/>
    </location>
</feature>
<dbReference type="InterPro" id="IPR051401">
    <property type="entry name" value="GtrA_CellWall_Glycosyl"/>
</dbReference>
<comment type="similarity">
    <text evidence="2">Belongs to the GtrA family.</text>
</comment>
<protein>
    <submittedName>
        <fullName evidence="9">GtrA family protein</fullName>
    </submittedName>
</protein>
<evidence type="ECO:0000313" key="10">
    <source>
        <dbReference type="Proteomes" id="UP001558353"/>
    </source>
</evidence>
<feature type="transmembrane region" description="Helical" evidence="7">
    <location>
        <begin position="105"/>
        <end position="121"/>
    </location>
</feature>
<keyword evidence="3 7" id="KW-0812">Transmembrane</keyword>
<feature type="region of interest" description="Disordered" evidence="6">
    <location>
        <begin position="1"/>
        <end position="62"/>
    </location>
</feature>
<name>A0ABV3UWN5_9CORY</name>
<feature type="compositionally biased region" description="Basic and acidic residues" evidence="6">
    <location>
        <begin position="1"/>
        <end position="16"/>
    </location>
</feature>
<evidence type="ECO:0000256" key="1">
    <source>
        <dbReference type="ARBA" id="ARBA00004141"/>
    </source>
</evidence>
<organism evidence="9 10">
    <name type="scientific">Corynebacterium xerosis</name>
    <dbReference type="NCBI Taxonomy" id="1725"/>
    <lineage>
        <taxon>Bacteria</taxon>
        <taxon>Bacillati</taxon>
        <taxon>Actinomycetota</taxon>
        <taxon>Actinomycetes</taxon>
        <taxon>Mycobacteriales</taxon>
        <taxon>Corynebacteriaceae</taxon>
        <taxon>Corynebacterium</taxon>
    </lineage>
</organism>
<evidence type="ECO:0000256" key="6">
    <source>
        <dbReference type="SAM" id="MobiDB-lite"/>
    </source>
</evidence>
<feature type="compositionally biased region" description="Polar residues" evidence="6">
    <location>
        <begin position="35"/>
        <end position="46"/>
    </location>
</feature>
<feature type="transmembrane region" description="Helical" evidence="7">
    <location>
        <begin position="174"/>
        <end position="191"/>
    </location>
</feature>
<comment type="subcellular location">
    <subcellularLocation>
        <location evidence="1">Membrane</location>
        <topology evidence="1">Multi-pass membrane protein</topology>
    </subcellularLocation>
</comment>
<dbReference type="RefSeq" id="WP_368522949.1">
    <property type="nucleotide sequence ID" value="NZ_JAYWMA010000016.1"/>
</dbReference>
<feature type="transmembrane region" description="Helical" evidence="7">
    <location>
        <begin position="141"/>
        <end position="162"/>
    </location>
</feature>
<dbReference type="Proteomes" id="UP001558353">
    <property type="component" value="Unassembled WGS sequence"/>
</dbReference>
<reference evidence="9 10" key="1">
    <citation type="journal article" date="2024" name="Fungal Genet. Biol.">
        <title>The porcine skin microbiome exhibits broad fungal antagonism.</title>
        <authorList>
            <person name="De La Cruz K.F."/>
            <person name="Townsend E.C."/>
            <person name="Alex Cheong J.Z."/>
            <person name="Salamzade R."/>
            <person name="Liu A."/>
            <person name="Sandstrom S."/>
            <person name="Davila E."/>
            <person name="Huang L."/>
            <person name="Xu K.H."/>
            <person name="Wu S.Y."/>
            <person name="Meudt J.J."/>
            <person name="Shanmuganayagam D."/>
            <person name="Gibson A.L.F."/>
            <person name="Kalan L.R."/>
        </authorList>
    </citation>
    <scope>NUCLEOTIDE SEQUENCE [LARGE SCALE GENOMIC DNA]</scope>
    <source>
        <strain evidence="9 10">LK2569</strain>
    </source>
</reference>
<gene>
    <name evidence="9" type="ORF">VVR64_11130</name>
</gene>